<dbReference type="EMBL" id="JBBEUB010000019">
    <property type="protein sequence ID" value="MEJ2905968.1"/>
    <property type="molecule type" value="Genomic_DNA"/>
</dbReference>
<evidence type="ECO:0000313" key="1">
    <source>
        <dbReference type="EMBL" id="MEJ2905968.1"/>
    </source>
</evidence>
<proteinExistence type="predicted"/>
<name>A0ABU8NUP7_9SPHI</name>
<dbReference type="RefSeq" id="WP_288883762.1">
    <property type="nucleotide sequence ID" value="NZ_CBFGNQ010000038.1"/>
</dbReference>
<organism evidence="1 2">
    <name type="scientific">Pedobacter panaciterrae</name>
    <dbReference type="NCBI Taxonomy" id="363849"/>
    <lineage>
        <taxon>Bacteria</taxon>
        <taxon>Pseudomonadati</taxon>
        <taxon>Bacteroidota</taxon>
        <taxon>Sphingobacteriia</taxon>
        <taxon>Sphingobacteriales</taxon>
        <taxon>Sphingobacteriaceae</taxon>
        <taxon>Pedobacter</taxon>
    </lineage>
</organism>
<dbReference type="Proteomes" id="UP001378956">
    <property type="component" value="Unassembled WGS sequence"/>
</dbReference>
<gene>
    <name evidence="1" type="ORF">WAE58_26215</name>
</gene>
<evidence type="ECO:0008006" key="3">
    <source>
        <dbReference type="Google" id="ProtNLM"/>
    </source>
</evidence>
<dbReference type="PROSITE" id="PS51257">
    <property type="entry name" value="PROKAR_LIPOPROTEIN"/>
    <property type="match status" value="1"/>
</dbReference>
<keyword evidence="2" id="KW-1185">Reference proteome</keyword>
<accession>A0ABU8NUP7</accession>
<sequence length="176" mass="20307">MKNTILSFFIPLFFISCSNSTDKKQKTDLTYFDVKGYFEKEATRLNKENPLINKTVSVNGATESKRIKIPDWKKELALFSDADMNRASWKGLFELKKSKDQELYSSDNEKVPVKEISVVYKNDEVFGLKVLIKNTNSLYTSIDTLTYYADSLYQVKKTQNIKLLSKKSYTITGSFQ</sequence>
<comment type="caution">
    <text evidence="1">The sequence shown here is derived from an EMBL/GenBank/DDBJ whole genome shotgun (WGS) entry which is preliminary data.</text>
</comment>
<reference evidence="1 2" key="1">
    <citation type="submission" date="2024-03" db="EMBL/GenBank/DDBJ databases">
        <title>Sequence of Lycoming College Course Isolates.</title>
        <authorList>
            <person name="Plotts O."/>
            <person name="Newman J."/>
        </authorList>
    </citation>
    <scope>NUCLEOTIDE SEQUENCE [LARGE SCALE GENOMIC DNA]</scope>
    <source>
        <strain evidence="1 2">CJB-3</strain>
    </source>
</reference>
<evidence type="ECO:0000313" key="2">
    <source>
        <dbReference type="Proteomes" id="UP001378956"/>
    </source>
</evidence>
<protein>
    <recommendedName>
        <fullName evidence="3">Lipoprotein</fullName>
    </recommendedName>
</protein>